<keyword evidence="5" id="KW-0560">Oxidoreductase</keyword>
<dbReference type="EMBL" id="JAULSW010000002">
    <property type="protein sequence ID" value="KAK3389404.1"/>
    <property type="molecule type" value="Genomic_DNA"/>
</dbReference>
<organism evidence="10 11">
    <name type="scientific">Podospora didyma</name>
    <dbReference type="NCBI Taxonomy" id="330526"/>
    <lineage>
        <taxon>Eukaryota</taxon>
        <taxon>Fungi</taxon>
        <taxon>Dikarya</taxon>
        <taxon>Ascomycota</taxon>
        <taxon>Pezizomycotina</taxon>
        <taxon>Sordariomycetes</taxon>
        <taxon>Sordariomycetidae</taxon>
        <taxon>Sordariales</taxon>
        <taxon>Podosporaceae</taxon>
        <taxon>Podospora</taxon>
    </lineage>
</organism>
<dbReference type="AlphaFoldDB" id="A0AAE0NXJ9"/>
<feature type="domain" description="Heme haloperoxidase family profile" evidence="9">
    <location>
        <begin position="26"/>
        <end position="252"/>
    </location>
</feature>
<keyword evidence="3" id="KW-0349">Heme</keyword>
<proteinExistence type="inferred from homology"/>
<comment type="cofactor">
    <cofactor evidence="1">
        <name>heme b</name>
        <dbReference type="ChEBI" id="CHEBI:60344"/>
    </cofactor>
</comment>
<comment type="similarity">
    <text evidence="7">Belongs to the chloroperoxidase family.</text>
</comment>
<dbReference type="GO" id="GO:0004601">
    <property type="term" value="F:peroxidase activity"/>
    <property type="evidence" value="ECO:0007669"/>
    <property type="project" value="UniProtKB-KW"/>
</dbReference>
<reference evidence="10" key="1">
    <citation type="journal article" date="2023" name="Mol. Phylogenet. Evol.">
        <title>Genome-scale phylogeny and comparative genomics of the fungal order Sordariales.</title>
        <authorList>
            <person name="Hensen N."/>
            <person name="Bonometti L."/>
            <person name="Westerberg I."/>
            <person name="Brannstrom I.O."/>
            <person name="Guillou S."/>
            <person name="Cros-Aarteil S."/>
            <person name="Calhoun S."/>
            <person name="Haridas S."/>
            <person name="Kuo A."/>
            <person name="Mondo S."/>
            <person name="Pangilinan J."/>
            <person name="Riley R."/>
            <person name="LaButti K."/>
            <person name="Andreopoulos B."/>
            <person name="Lipzen A."/>
            <person name="Chen C."/>
            <person name="Yan M."/>
            <person name="Daum C."/>
            <person name="Ng V."/>
            <person name="Clum A."/>
            <person name="Steindorff A."/>
            <person name="Ohm R.A."/>
            <person name="Martin F."/>
            <person name="Silar P."/>
            <person name="Natvig D.O."/>
            <person name="Lalanne C."/>
            <person name="Gautier V."/>
            <person name="Ament-Velasquez S.L."/>
            <person name="Kruys A."/>
            <person name="Hutchinson M.I."/>
            <person name="Powell A.J."/>
            <person name="Barry K."/>
            <person name="Miller A.N."/>
            <person name="Grigoriev I.V."/>
            <person name="Debuchy R."/>
            <person name="Gladieux P."/>
            <person name="Hiltunen Thoren M."/>
            <person name="Johannesson H."/>
        </authorList>
    </citation>
    <scope>NUCLEOTIDE SEQUENCE</scope>
    <source>
        <strain evidence="10">CBS 232.78</strain>
    </source>
</reference>
<evidence type="ECO:0000256" key="7">
    <source>
        <dbReference type="ARBA" id="ARBA00025795"/>
    </source>
</evidence>
<evidence type="ECO:0000256" key="8">
    <source>
        <dbReference type="SAM" id="SignalP"/>
    </source>
</evidence>
<dbReference type="InterPro" id="IPR000028">
    <property type="entry name" value="Chloroperoxidase"/>
</dbReference>
<evidence type="ECO:0000256" key="4">
    <source>
        <dbReference type="ARBA" id="ARBA00022723"/>
    </source>
</evidence>
<keyword evidence="6" id="KW-0408">Iron</keyword>
<comment type="caution">
    <text evidence="10">The sequence shown here is derived from an EMBL/GenBank/DDBJ whole genome shotgun (WGS) entry which is preliminary data.</text>
</comment>
<sequence>MKLSFLANIGLFSLAAGIALPNPAPKGHEYHPPGLFDSRSPCPGLNAMANHGYLPHSGKNIDIEAVRSGVAAAYNYESHVFDPAFEAAVNFKLTTTGNASTFNLADLAKHDTIEFDGSLSRNDFFFGDDNHFNPLIWWTTAERLGLHKPVLTEQDKYVTVETAAEARAARVKDAKLVNPTFNASAGQIGGSPATTALYLTTLWDDKAGAARKSWIRSFFEEERIPYLEGYSAATQSQKTSDFVFGLIGRINSVPV</sequence>
<keyword evidence="8" id="KW-0732">Signal</keyword>
<name>A0AAE0NXJ9_9PEZI</name>
<evidence type="ECO:0000256" key="3">
    <source>
        <dbReference type="ARBA" id="ARBA00022617"/>
    </source>
</evidence>
<dbReference type="GO" id="GO:0046872">
    <property type="term" value="F:metal ion binding"/>
    <property type="evidence" value="ECO:0007669"/>
    <property type="project" value="UniProtKB-KW"/>
</dbReference>
<evidence type="ECO:0000256" key="5">
    <source>
        <dbReference type="ARBA" id="ARBA00023002"/>
    </source>
</evidence>
<evidence type="ECO:0000313" key="11">
    <source>
        <dbReference type="Proteomes" id="UP001285441"/>
    </source>
</evidence>
<keyword evidence="11" id="KW-1185">Reference proteome</keyword>
<dbReference type="Proteomes" id="UP001285441">
    <property type="component" value="Unassembled WGS sequence"/>
</dbReference>
<evidence type="ECO:0000313" key="10">
    <source>
        <dbReference type="EMBL" id="KAK3389404.1"/>
    </source>
</evidence>
<keyword evidence="4" id="KW-0479">Metal-binding</keyword>
<dbReference type="Gene3D" id="1.10.489.10">
    <property type="entry name" value="Chloroperoxidase-like"/>
    <property type="match status" value="1"/>
</dbReference>
<protein>
    <submittedName>
        <fullName evidence="10">Chloroperoxidase</fullName>
    </submittedName>
</protein>
<evidence type="ECO:0000256" key="1">
    <source>
        <dbReference type="ARBA" id="ARBA00001970"/>
    </source>
</evidence>
<dbReference type="PANTHER" id="PTHR33577:SF19">
    <property type="entry name" value="HEME HALOPEROXIDASE FAMILY PROFILE DOMAIN-CONTAINING PROTEIN-RELATED"/>
    <property type="match status" value="1"/>
</dbReference>
<feature type="chain" id="PRO_5042042043" evidence="8">
    <location>
        <begin position="20"/>
        <end position="255"/>
    </location>
</feature>
<dbReference type="Pfam" id="PF01328">
    <property type="entry name" value="Peroxidase_2"/>
    <property type="match status" value="1"/>
</dbReference>
<reference evidence="10" key="2">
    <citation type="submission" date="2023-06" db="EMBL/GenBank/DDBJ databases">
        <authorList>
            <consortium name="Lawrence Berkeley National Laboratory"/>
            <person name="Haridas S."/>
            <person name="Hensen N."/>
            <person name="Bonometti L."/>
            <person name="Westerberg I."/>
            <person name="Brannstrom I.O."/>
            <person name="Guillou S."/>
            <person name="Cros-Aarteil S."/>
            <person name="Calhoun S."/>
            <person name="Kuo A."/>
            <person name="Mondo S."/>
            <person name="Pangilinan J."/>
            <person name="Riley R."/>
            <person name="LaButti K."/>
            <person name="Andreopoulos B."/>
            <person name="Lipzen A."/>
            <person name="Chen C."/>
            <person name="Yanf M."/>
            <person name="Daum C."/>
            <person name="Ng V."/>
            <person name="Clum A."/>
            <person name="Steindorff A."/>
            <person name="Ohm R."/>
            <person name="Martin F."/>
            <person name="Silar P."/>
            <person name="Natvig D."/>
            <person name="Lalanne C."/>
            <person name="Gautier V."/>
            <person name="Ament-velasquez S.L."/>
            <person name="Kruys A."/>
            <person name="Hutchinson M.I."/>
            <person name="Powell A.J."/>
            <person name="Barry K."/>
            <person name="Miller A.N."/>
            <person name="Grigoriev I.V."/>
            <person name="Debuchy R."/>
            <person name="Gladieux P."/>
            <person name="Thoren M.H."/>
            <person name="Johannesson H."/>
        </authorList>
    </citation>
    <scope>NUCLEOTIDE SEQUENCE</scope>
    <source>
        <strain evidence="10">CBS 232.78</strain>
    </source>
</reference>
<dbReference type="InterPro" id="IPR036851">
    <property type="entry name" value="Chloroperoxidase-like_sf"/>
</dbReference>
<keyword evidence="2" id="KW-0575">Peroxidase</keyword>
<accession>A0AAE0NXJ9</accession>
<dbReference type="SUPFAM" id="SSF47571">
    <property type="entry name" value="Cloroperoxidase"/>
    <property type="match status" value="1"/>
</dbReference>
<feature type="signal peptide" evidence="8">
    <location>
        <begin position="1"/>
        <end position="19"/>
    </location>
</feature>
<evidence type="ECO:0000259" key="9">
    <source>
        <dbReference type="PROSITE" id="PS51405"/>
    </source>
</evidence>
<evidence type="ECO:0000256" key="6">
    <source>
        <dbReference type="ARBA" id="ARBA00023004"/>
    </source>
</evidence>
<gene>
    <name evidence="10" type="ORF">B0H63DRAFT_537289</name>
</gene>
<dbReference type="PANTHER" id="PTHR33577">
    <property type="entry name" value="STERIGMATOCYSTIN BIOSYNTHESIS PEROXIDASE STCC-RELATED"/>
    <property type="match status" value="1"/>
</dbReference>
<dbReference type="PROSITE" id="PS51405">
    <property type="entry name" value="HEME_HALOPEROXIDASE"/>
    <property type="match status" value="1"/>
</dbReference>
<evidence type="ECO:0000256" key="2">
    <source>
        <dbReference type="ARBA" id="ARBA00022559"/>
    </source>
</evidence>